<evidence type="ECO:0000256" key="6">
    <source>
        <dbReference type="HAMAP-Rule" id="MF_03027"/>
    </source>
</evidence>
<name>A0ABD0LFG4_9CAEN</name>
<dbReference type="Gene3D" id="2.130.10.10">
    <property type="entry name" value="YVTN repeat-like/Quinoprotein amine dehydrogenase"/>
    <property type="match status" value="2"/>
</dbReference>
<keyword evidence="3 7" id="KW-0853">WD repeat</keyword>
<dbReference type="Proteomes" id="UP001519460">
    <property type="component" value="Unassembled WGS sequence"/>
</dbReference>
<dbReference type="PANTHER" id="PTHR17605:SF0">
    <property type="entry name" value="RIBOSOME BIOGENESIS PROTEIN BOP1"/>
    <property type="match status" value="1"/>
</dbReference>
<dbReference type="InterPro" id="IPR036322">
    <property type="entry name" value="WD40_repeat_dom_sf"/>
</dbReference>
<evidence type="ECO:0000256" key="5">
    <source>
        <dbReference type="ARBA" id="ARBA00023242"/>
    </source>
</evidence>
<organism evidence="10 11">
    <name type="scientific">Batillaria attramentaria</name>
    <dbReference type="NCBI Taxonomy" id="370345"/>
    <lineage>
        <taxon>Eukaryota</taxon>
        <taxon>Metazoa</taxon>
        <taxon>Spiralia</taxon>
        <taxon>Lophotrochozoa</taxon>
        <taxon>Mollusca</taxon>
        <taxon>Gastropoda</taxon>
        <taxon>Caenogastropoda</taxon>
        <taxon>Sorbeoconcha</taxon>
        <taxon>Cerithioidea</taxon>
        <taxon>Batillariidae</taxon>
        <taxon>Batillaria</taxon>
    </lineage>
</organism>
<dbReference type="SUPFAM" id="SSF50978">
    <property type="entry name" value="WD40 repeat-like"/>
    <property type="match status" value="1"/>
</dbReference>
<proteinExistence type="inferred from homology"/>
<dbReference type="PANTHER" id="PTHR17605">
    <property type="entry name" value="RIBOSOME BIOGENESIS PROTEIN BOP1 BLOCK OF PROLIFERATION 1 PROTEIN"/>
    <property type="match status" value="1"/>
</dbReference>
<feature type="compositionally biased region" description="Acidic residues" evidence="8">
    <location>
        <begin position="30"/>
        <end position="66"/>
    </location>
</feature>
<keyword evidence="4" id="KW-0677">Repeat</keyword>
<comment type="function">
    <text evidence="6">Required for maturation of ribosomal RNAs and formation of the large ribosomal subunit.</text>
</comment>
<dbReference type="GO" id="GO:0005654">
    <property type="term" value="C:nucleoplasm"/>
    <property type="evidence" value="ECO:0007669"/>
    <property type="project" value="UniProtKB-SubCell"/>
</dbReference>
<keyword evidence="2 6" id="KW-0698">rRNA processing</keyword>
<feature type="repeat" description="WD" evidence="7">
    <location>
        <begin position="347"/>
        <end position="375"/>
    </location>
</feature>
<feature type="compositionally biased region" description="Low complexity" evidence="8">
    <location>
        <begin position="1"/>
        <end position="13"/>
    </location>
</feature>
<evidence type="ECO:0000313" key="11">
    <source>
        <dbReference type="Proteomes" id="UP001519460"/>
    </source>
</evidence>
<comment type="similarity">
    <text evidence="6">Belongs to the WD repeat BOP1/ERB1 family.</text>
</comment>
<dbReference type="SMART" id="SM01035">
    <property type="entry name" value="BOP1NT"/>
    <property type="match status" value="1"/>
</dbReference>
<evidence type="ECO:0000256" key="8">
    <source>
        <dbReference type="SAM" id="MobiDB-lite"/>
    </source>
</evidence>
<accession>A0ABD0LFG4</accession>
<dbReference type="GO" id="GO:0000463">
    <property type="term" value="P:maturation of LSU-rRNA from tricistronic rRNA transcript (SSU-rRNA, 5.8S rRNA, LSU-rRNA)"/>
    <property type="evidence" value="ECO:0007669"/>
    <property type="project" value="UniProtKB-UniRule"/>
</dbReference>
<evidence type="ECO:0000256" key="2">
    <source>
        <dbReference type="ARBA" id="ARBA00022552"/>
    </source>
</evidence>
<comment type="caution">
    <text evidence="10">The sequence shown here is derived from an EMBL/GenBank/DDBJ whole genome shotgun (WGS) entry which is preliminary data.</text>
</comment>
<evidence type="ECO:0000256" key="1">
    <source>
        <dbReference type="ARBA" id="ARBA00022517"/>
    </source>
</evidence>
<keyword evidence="11" id="KW-1185">Reference proteome</keyword>
<dbReference type="EMBL" id="JACVVK020000053">
    <property type="protein sequence ID" value="KAK7498120.1"/>
    <property type="molecule type" value="Genomic_DNA"/>
</dbReference>
<dbReference type="HAMAP" id="MF_03027">
    <property type="entry name" value="BOP1"/>
    <property type="match status" value="1"/>
</dbReference>
<reference evidence="10 11" key="1">
    <citation type="journal article" date="2023" name="Sci. Data">
        <title>Genome assembly of the Korean intertidal mud-creeper Batillaria attramentaria.</title>
        <authorList>
            <person name="Patra A.K."/>
            <person name="Ho P.T."/>
            <person name="Jun S."/>
            <person name="Lee S.J."/>
            <person name="Kim Y."/>
            <person name="Won Y.J."/>
        </authorList>
    </citation>
    <scope>NUCLEOTIDE SEQUENCE [LARGE SCALE GENOMIC DNA]</scope>
    <source>
        <strain evidence="10">Wonlab-2016</strain>
    </source>
</reference>
<protein>
    <recommendedName>
        <fullName evidence="6">Ribosome biogenesis protein BOP1 homolog</fullName>
    </recommendedName>
</protein>
<dbReference type="FunFam" id="2.130.10.10:FF:000576">
    <property type="entry name" value="Ribosome biogenesis protein ERB1"/>
    <property type="match status" value="1"/>
</dbReference>
<keyword evidence="5 6" id="KW-0539">Nucleus</keyword>
<evidence type="ECO:0000256" key="3">
    <source>
        <dbReference type="ARBA" id="ARBA00022574"/>
    </source>
</evidence>
<comment type="subcellular location">
    <subcellularLocation>
        <location evidence="6">Nucleus</location>
        <location evidence="6">Nucleolus</location>
    </subcellularLocation>
    <subcellularLocation>
        <location evidence="6">Nucleus</location>
        <location evidence="6">Nucleoplasm</location>
    </subcellularLocation>
</comment>
<evidence type="ECO:0000256" key="7">
    <source>
        <dbReference type="PROSITE-ProRule" id="PRU00221"/>
    </source>
</evidence>
<dbReference type="Pfam" id="PF08145">
    <property type="entry name" value="BOP1NT"/>
    <property type="match status" value="1"/>
</dbReference>
<keyword evidence="1 6" id="KW-0690">Ribosome biogenesis</keyword>
<dbReference type="InterPro" id="IPR015943">
    <property type="entry name" value="WD40/YVTN_repeat-like_dom_sf"/>
</dbReference>
<dbReference type="InterPro" id="IPR028598">
    <property type="entry name" value="BOP1/Erb1"/>
</dbReference>
<dbReference type="SMART" id="SM00320">
    <property type="entry name" value="WD40"/>
    <property type="match status" value="6"/>
</dbReference>
<gene>
    <name evidence="10" type="ORF">BaRGS_00010708</name>
</gene>
<dbReference type="GO" id="GO:0043021">
    <property type="term" value="F:ribonucleoprotein complex binding"/>
    <property type="evidence" value="ECO:0007669"/>
    <property type="project" value="UniProtKB-UniRule"/>
</dbReference>
<feature type="domain" description="BOP1 N-terminal" evidence="9">
    <location>
        <begin position="79"/>
        <end position="340"/>
    </location>
</feature>
<evidence type="ECO:0000259" key="9">
    <source>
        <dbReference type="SMART" id="SM01035"/>
    </source>
</evidence>
<dbReference type="AlphaFoldDB" id="A0ABD0LFG4"/>
<feature type="region of interest" description="Disordered" evidence="8">
    <location>
        <begin position="1"/>
        <end position="70"/>
    </location>
</feature>
<dbReference type="InterPro" id="IPR001680">
    <property type="entry name" value="WD40_rpt"/>
</dbReference>
<sequence length="652" mass="75008">MNKPADASRSGSASEDESESASEESVYSGLEDEPDTSSDEKEENNQGDDGDQLPDEYVEDSSDEEDIRNTVGNVPMEWYRDYGHLGYDVTGSKVMKPKHGDELDEFLDKMENPNYWRTVTDKMTGQKMVLDDGDLEMIKRIQKGAHPSTSENMYEPWVDFFSSETMIHPVTNRPADKRSFVPSKWERLKVGQMVHAIKMGWMKRREEKKSKEEEEDPFYMLWKDDEEPDITKRYRQHIPAPKLPLPGHAESYNPPPEYLLTKEEEEKWKEQEPEERRQNFIPQKFSALRKVPAYDRFVNERFERCLDLYLCPRQRKMRMNVNPEDLIPKLPKPKDLQPFPTTEAVVYKGHTDMVRCVCPDPSGQWLATGSDDNTVSNTTVLIVNPGLVDKLLVSNTDTLVMSFEDSQDAPAEKKVPVDWIASDLNLEDYKTGLRLKVEHPKEISQVTWHAKGDYFATVMPKGESMSVLIHQLSRRRSQNPFSKSKGLVQRVLFHPVRPFLFVATQRFVRVYNLLKQQLTKKLQTNCKWVSSMDVHPGGDNVIIGSYDCRLSWFDLDLSTKPYQTLRHHKKALRQVAFHPRYPLFASASDDCSIIVCHGMVYSDLLQNPLIVPVKVLRGHTAKNSVGVLDCHFHPTQPWIFSAGADGTARLYT</sequence>
<dbReference type="GO" id="GO:0000466">
    <property type="term" value="P:maturation of 5.8S rRNA from tricistronic rRNA transcript (SSU-rRNA, 5.8S rRNA, LSU-rRNA)"/>
    <property type="evidence" value="ECO:0007669"/>
    <property type="project" value="UniProtKB-UniRule"/>
</dbReference>
<evidence type="ECO:0000256" key="4">
    <source>
        <dbReference type="ARBA" id="ARBA00022737"/>
    </source>
</evidence>
<dbReference type="InterPro" id="IPR012953">
    <property type="entry name" value="BOP1_N_dom"/>
</dbReference>
<dbReference type="GO" id="GO:0005730">
    <property type="term" value="C:nucleolus"/>
    <property type="evidence" value="ECO:0007669"/>
    <property type="project" value="UniProtKB-SubCell"/>
</dbReference>
<evidence type="ECO:0000313" key="10">
    <source>
        <dbReference type="EMBL" id="KAK7498120.1"/>
    </source>
</evidence>
<dbReference type="PROSITE" id="PS50082">
    <property type="entry name" value="WD_REPEATS_2"/>
    <property type="match status" value="1"/>
</dbReference>
<dbReference type="GO" id="GO:0030687">
    <property type="term" value="C:preribosome, large subunit precursor"/>
    <property type="evidence" value="ECO:0007669"/>
    <property type="project" value="UniProtKB-UniRule"/>
</dbReference>
<dbReference type="Pfam" id="PF00400">
    <property type="entry name" value="WD40"/>
    <property type="match status" value="4"/>
</dbReference>